<gene>
    <name evidence="4" type="ORF">EDD41_0488</name>
</gene>
<proteinExistence type="predicted"/>
<organism evidence="4 5">
    <name type="scientific">Luteococcus japonicus</name>
    <dbReference type="NCBI Taxonomy" id="33984"/>
    <lineage>
        <taxon>Bacteria</taxon>
        <taxon>Bacillati</taxon>
        <taxon>Actinomycetota</taxon>
        <taxon>Actinomycetes</taxon>
        <taxon>Propionibacteriales</taxon>
        <taxon>Propionibacteriaceae</taxon>
        <taxon>Luteococcus</taxon>
    </lineage>
</organism>
<dbReference type="EMBL" id="RKHG01000001">
    <property type="protein sequence ID" value="ROR53347.1"/>
    <property type="molecule type" value="Genomic_DNA"/>
</dbReference>
<dbReference type="Pfam" id="PF24409">
    <property type="entry name" value="wHTH-PRTase_assc"/>
    <property type="match status" value="1"/>
</dbReference>
<name>A0A3N1ZSJ9_9ACTN</name>
<dbReference type="Pfam" id="PF24390">
    <property type="entry name" value="PRTase-CE"/>
    <property type="match status" value="1"/>
</dbReference>
<evidence type="ECO:0000259" key="3">
    <source>
        <dbReference type="Pfam" id="PF24409"/>
    </source>
</evidence>
<feature type="domain" description="PRTase-CE" evidence="2">
    <location>
        <begin position="14"/>
        <end position="282"/>
    </location>
</feature>
<evidence type="ECO:0000313" key="4">
    <source>
        <dbReference type="EMBL" id="ROR53347.1"/>
    </source>
</evidence>
<sequence length="410" mass="46384">MPLQLPSLTPRGQQWLENFDEQDKTLAEMLLDSLQMATTEEIQAGLRRALSDSNYKGPTLLIPVVAIEDILDLAPYSLTRAGESRRQRGDNLRQSLIAYQDFHVGKFIAGTPGSEGILGNIIRDLTNEDPSRWVAPSSSIDEVRRRRVRSCVLLTDYSGSGSQVSRMLATFARNTTFRSWHSFGWVRFHSLCYAESPASIDSLSRNKLIQTQSRVMEARTLNTCGWDSKTKAEIENLCIRKAGRKNRSQALGYAESRGMFTTEYRIPNNTPYILRKTGGGWKSFGIGEGGRQIPIEQSEVLKQKVEHDGILNHNFRGRKLAKDDTFAQKLLFCLSAYELRLPTQAIVSQNRSLSESRVHELTQVLRGLSLVDDNLRITESGRRELLRAKKRTARPPMLPKTEHPYYPELG</sequence>
<dbReference type="RefSeq" id="WP_148060447.1">
    <property type="nucleotide sequence ID" value="NZ_RKHG01000001.1"/>
</dbReference>
<reference evidence="4 5" key="1">
    <citation type="submission" date="2018-11" db="EMBL/GenBank/DDBJ databases">
        <title>Sequencing the genomes of 1000 actinobacteria strains.</title>
        <authorList>
            <person name="Klenk H.-P."/>
        </authorList>
    </citation>
    <scope>NUCLEOTIDE SEQUENCE [LARGE SCALE GENOMIC DNA]</scope>
    <source>
        <strain evidence="4 5">DSM 10546</strain>
    </source>
</reference>
<evidence type="ECO:0000313" key="5">
    <source>
        <dbReference type="Proteomes" id="UP000275749"/>
    </source>
</evidence>
<dbReference type="Proteomes" id="UP000275749">
    <property type="component" value="Unassembled WGS sequence"/>
</dbReference>
<evidence type="ECO:0000259" key="2">
    <source>
        <dbReference type="Pfam" id="PF24390"/>
    </source>
</evidence>
<feature type="domain" description="PRTase associated wHTH" evidence="3">
    <location>
        <begin position="336"/>
        <end position="408"/>
    </location>
</feature>
<dbReference type="InterPro" id="IPR057055">
    <property type="entry name" value="wHTH-PRTase_assoc"/>
</dbReference>
<accession>A0A3N1ZSJ9</accession>
<feature type="compositionally biased region" description="Basic and acidic residues" evidence="1">
    <location>
        <begin position="400"/>
        <end position="410"/>
    </location>
</feature>
<evidence type="ECO:0000256" key="1">
    <source>
        <dbReference type="SAM" id="MobiDB-lite"/>
    </source>
</evidence>
<protein>
    <submittedName>
        <fullName evidence="4">Uncharacterized protein</fullName>
    </submittedName>
</protein>
<comment type="caution">
    <text evidence="4">The sequence shown here is derived from an EMBL/GenBank/DDBJ whole genome shotgun (WGS) entry which is preliminary data.</text>
</comment>
<dbReference type="AlphaFoldDB" id="A0A3N1ZSJ9"/>
<dbReference type="InterPro" id="IPR056920">
    <property type="entry name" value="PRTase-CE"/>
</dbReference>
<feature type="region of interest" description="Disordered" evidence="1">
    <location>
        <begin position="390"/>
        <end position="410"/>
    </location>
</feature>